<dbReference type="EMBL" id="CM029049">
    <property type="protein sequence ID" value="KAG2573679.1"/>
    <property type="molecule type" value="Genomic_DNA"/>
</dbReference>
<gene>
    <name evidence="1" type="ORF">PVAP13_7KG270155</name>
</gene>
<reference evidence="1" key="1">
    <citation type="submission" date="2020-05" db="EMBL/GenBank/DDBJ databases">
        <title>WGS assembly of Panicum virgatum.</title>
        <authorList>
            <person name="Lovell J.T."/>
            <person name="Jenkins J."/>
            <person name="Shu S."/>
            <person name="Juenger T.E."/>
            <person name="Schmutz J."/>
        </authorList>
    </citation>
    <scope>NUCLEOTIDE SEQUENCE</scope>
    <source>
        <strain evidence="1">AP13</strain>
    </source>
</reference>
<sequence>MNRAVDYDFQDDDDLRYVHFKSPFNCPSLIVHRPPLRLRKNKGEAHPLPR</sequence>
<dbReference type="AlphaFoldDB" id="A0A8T0QL84"/>
<accession>A0A8T0QL84</accession>
<protein>
    <submittedName>
        <fullName evidence="1">Uncharacterized protein</fullName>
    </submittedName>
</protein>
<name>A0A8T0QL84_PANVG</name>
<organism evidence="1 2">
    <name type="scientific">Panicum virgatum</name>
    <name type="common">Blackwell switchgrass</name>
    <dbReference type="NCBI Taxonomy" id="38727"/>
    <lineage>
        <taxon>Eukaryota</taxon>
        <taxon>Viridiplantae</taxon>
        <taxon>Streptophyta</taxon>
        <taxon>Embryophyta</taxon>
        <taxon>Tracheophyta</taxon>
        <taxon>Spermatophyta</taxon>
        <taxon>Magnoliopsida</taxon>
        <taxon>Liliopsida</taxon>
        <taxon>Poales</taxon>
        <taxon>Poaceae</taxon>
        <taxon>PACMAD clade</taxon>
        <taxon>Panicoideae</taxon>
        <taxon>Panicodae</taxon>
        <taxon>Paniceae</taxon>
        <taxon>Panicinae</taxon>
        <taxon>Panicum</taxon>
        <taxon>Panicum sect. Hiantes</taxon>
    </lineage>
</organism>
<evidence type="ECO:0000313" key="1">
    <source>
        <dbReference type="EMBL" id="KAG2573679.1"/>
    </source>
</evidence>
<comment type="caution">
    <text evidence="1">The sequence shown here is derived from an EMBL/GenBank/DDBJ whole genome shotgun (WGS) entry which is preliminary data.</text>
</comment>
<keyword evidence="2" id="KW-1185">Reference proteome</keyword>
<dbReference type="Proteomes" id="UP000823388">
    <property type="component" value="Chromosome 7K"/>
</dbReference>
<evidence type="ECO:0000313" key="2">
    <source>
        <dbReference type="Proteomes" id="UP000823388"/>
    </source>
</evidence>
<proteinExistence type="predicted"/>